<dbReference type="SMART" id="SM01057">
    <property type="entry name" value="Carb_anhydrase"/>
    <property type="match status" value="1"/>
</dbReference>
<dbReference type="GO" id="GO:0004089">
    <property type="term" value="F:carbonate dehydratase activity"/>
    <property type="evidence" value="ECO:0007669"/>
    <property type="project" value="UniProtKB-EC"/>
</dbReference>
<comment type="similarity">
    <text evidence="1">Belongs to the alpha-carbonic anhydrase family.</text>
</comment>
<feature type="domain" description="Alpha-carbonic anhydrase" evidence="7">
    <location>
        <begin position="1"/>
        <end position="215"/>
    </location>
</feature>
<accession>A0A3F3GZF4</accession>
<name>A0A3F3GZF4_9LACO</name>
<proteinExistence type="inferred from homology"/>
<dbReference type="InterPro" id="IPR001148">
    <property type="entry name" value="CA_dom"/>
</dbReference>
<dbReference type="PROSITE" id="PS51144">
    <property type="entry name" value="ALPHA_CA_2"/>
    <property type="match status" value="1"/>
</dbReference>
<dbReference type="PANTHER" id="PTHR18952">
    <property type="entry name" value="CARBONIC ANHYDRASE"/>
    <property type="match status" value="1"/>
</dbReference>
<dbReference type="EC" id="4.2.1.1" evidence="2"/>
<dbReference type="SUPFAM" id="SSF51069">
    <property type="entry name" value="Carbonic anhydrase"/>
    <property type="match status" value="1"/>
</dbReference>
<dbReference type="AlphaFoldDB" id="A0A3F3GZF4"/>
<evidence type="ECO:0000313" key="8">
    <source>
        <dbReference type="EMBL" id="GAP03312.1"/>
    </source>
</evidence>
<comment type="catalytic activity">
    <reaction evidence="6">
        <text>hydrogencarbonate + H(+) = CO2 + H2O</text>
        <dbReference type="Rhea" id="RHEA:10748"/>
        <dbReference type="ChEBI" id="CHEBI:15377"/>
        <dbReference type="ChEBI" id="CHEBI:15378"/>
        <dbReference type="ChEBI" id="CHEBI:16526"/>
        <dbReference type="ChEBI" id="CHEBI:17544"/>
        <dbReference type="EC" id="4.2.1.1"/>
    </reaction>
</comment>
<protein>
    <recommendedName>
        <fullName evidence="2">carbonic anhydrase</fullName>
        <ecNumber evidence="2">4.2.1.1</ecNumber>
    </recommendedName>
</protein>
<evidence type="ECO:0000256" key="2">
    <source>
        <dbReference type="ARBA" id="ARBA00012925"/>
    </source>
</evidence>
<dbReference type="Proteomes" id="UP000061227">
    <property type="component" value="Unassembled WGS sequence"/>
</dbReference>
<keyword evidence="9" id="KW-1185">Reference proteome</keyword>
<keyword evidence="5" id="KW-0456">Lyase</keyword>
<evidence type="ECO:0000256" key="4">
    <source>
        <dbReference type="ARBA" id="ARBA00022833"/>
    </source>
</evidence>
<dbReference type="PANTHER" id="PTHR18952:SF265">
    <property type="entry name" value="CARBONIC ANHYDRASE"/>
    <property type="match status" value="1"/>
</dbReference>
<evidence type="ECO:0000313" key="9">
    <source>
        <dbReference type="Proteomes" id="UP000061227"/>
    </source>
</evidence>
<dbReference type="InterPro" id="IPR041891">
    <property type="entry name" value="Alpha_CA_prokaryot-like"/>
</dbReference>
<evidence type="ECO:0000256" key="5">
    <source>
        <dbReference type="ARBA" id="ARBA00023239"/>
    </source>
</evidence>
<reference evidence="8 9" key="1">
    <citation type="journal article" date="2015" name="BMC Genomics">
        <title>Comparative genomics of Fructobacillus spp. and Leuconostoc spp. reveals niche-specific evolution of Fructobacillus spp.</title>
        <authorList>
            <person name="Endo A."/>
            <person name="Tanizawa Y."/>
            <person name="Tanaka N."/>
            <person name="Maeno S."/>
            <person name="Kumar H."/>
            <person name="Shiwa Y."/>
            <person name="Okada S."/>
            <person name="Yoshikawa H."/>
            <person name="Dicks L."/>
            <person name="Nakagawa J."/>
            <person name="Arita M."/>
        </authorList>
    </citation>
    <scope>NUCLEOTIDE SEQUENCE [LARGE SCALE GENOMIC DNA]</scope>
    <source>
        <strain evidence="8 9">DSM 15468</strain>
    </source>
</reference>
<dbReference type="EMBL" id="DF968068">
    <property type="protein sequence ID" value="GAP03312.1"/>
    <property type="molecule type" value="Genomic_DNA"/>
</dbReference>
<evidence type="ECO:0000256" key="6">
    <source>
        <dbReference type="ARBA" id="ARBA00048348"/>
    </source>
</evidence>
<gene>
    <name evidence="8" type="primary">ecaA</name>
    <name evidence="8" type="ORF">FPFC_060300</name>
</gene>
<dbReference type="CDD" id="cd03124">
    <property type="entry name" value="alpha_CA_prokaryotic_like"/>
    <property type="match status" value="1"/>
</dbReference>
<dbReference type="Pfam" id="PF00194">
    <property type="entry name" value="Carb_anhydrase"/>
    <property type="match status" value="1"/>
</dbReference>
<evidence type="ECO:0000256" key="3">
    <source>
        <dbReference type="ARBA" id="ARBA00022723"/>
    </source>
</evidence>
<dbReference type="GO" id="GO:0008270">
    <property type="term" value="F:zinc ion binding"/>
    <property type="evidence" value="ECO:0007669"/>
    <property type="project" value="InterPro"/>
</dbReference>
<organism evidence="8 9">
    <name type="scientific">Fructobacillus pseudoficulneus</name>
    <dbReference type="NCBI Taxonomy" id="220714"/>
    <lineage>
        <taxon>Bacteria</taxon>
        <taxon>Bacillati</taxon>
        <taxon>Bacillota</taxon>
        <taxon>Bacilli</taxon>
        <taxon>Lactobacillales</taxon>
        <taxon>Lactobacillaceae</taxon>
        <taxon>Fructobacillus</taxon>
    </lineage>
</organism>
<dbReference type="OrthoDB" id="5327615at2"/>
<evidence type="ECO:0000256" key="1">
    <source>
        <dbReference type="ARBA" id="ARBA00010718"/>
    </source>
</evidence>
<dbReference type="STRING" id="220714.SAMN05660469_1127"/>
<dbReference type="Gene3D" id="3.10.200.10">
    <property type="entry name" value="Alpha carbonic anhydrase"/>
    <property type="match status" value="1"/>
</dbReference>
<evidence type="ECO:0000259" key="7">
    <source>
        <dbReference type="PROSITE" id="PS51144"/>
    </source>
</evidence>
<dbReference type="InterPro" id="IPR036398">
    <property type="entry name" value="CA_dom_sf"/>
</dbReference>
<dbReference type="InterPro" id="IPR023561">
    <property type="entry name" value="Carbonic_anhydrase_a-class"/>
</dbReference>
<sequence length="215" mass="24600">MMQKLDYRYQSAWKYTTNSIGESPIAIDTKLVVDRDAWLVDWSGIKTSPIRKNAEVTGDQFYCEGELQLNGQSWQLIRFHVHDGAEHLVDGRRFAAEIHFVCQNDQGQTMVLAILATEDHQQEPLLTPLFQEKSKTADLQDFLPKIKSLAYSYVGTLTTPPLQQGIRWFLLAEPLGINQKDLATFKQAYSENHRDCQPLAGRVVERHPLRDAQTK</sequence>
<keyword evidence="3" id="KW-0479">Metal-binding</keyword>
<keyword evidence="4" id="KW-0862">Zinc</keyword>